<sequence>LTKAFCDLNKRVFIKNMAASHASSFLISLLISLLLFASMQLFRIQLGSSQPLTIVGGFIGSLVFISLLTAISNFEMNTFGPNYQARVFPEVVICLFISMICSAFVHRVCVTTCLIFSLIALYYINRISTSVYGNPSVPATGYATQNFSVKKKQK</sequence>
<evidence type="ECO:0000313" key="7">
    <source>
        <dbReference type="EMBL" id="CAF1208351.1"/>
    </source>
</evidence>
<dbReference type="AlphaFoldDB" id="A0A814WT98"/>
<dbReference type="GO" id="GO:0016020">
    <property type="term" value="C:membrane"/>
    <property type="evidence" value="ECO:0007669"/>
    <property type="project" value="UniProtKB-SubCell"/>
</dbReference>
<dbReference type="Pfam" id="PF09775">
    <property type="entry name" value="Keratin_assoc"/>
    <property type="match status" value="1"/>
</dbReference>
<feature type="transmembrane region" description="Helical" evidence="6">
    <location>
        <begin position="91"/>
        <end position="124"/>
    </location>
</feature>
<accession>A0A814WT98</accession>
<dbReference type="Proteomes" id="UP000663870">
    <property type="component" value="Unassembled WGS sequence"/>
</dbReference>
<dbReference type="InterPro" id="IPR018614">
    <property type="entry name" value="KRTCAP2"/>
</dbReference>
<comment type="similarity">
    <text evidence="2">Belongs to the KRTCAP2 family.</text>
</comment>
<dbReference type="PANTHER" id="PTHR32001">
    <property type="entry name" value="KERATINOCYTE-ASSOCIATED PROTEIN 2"/>
    <property type="match status" value="1"/>
</dbReference>
<evidence type="ECO:0000256" key="5">
    <source>
        <dbReference type="ARBA" id="ARBA00023136"/>
    </source>
</evidence>
<gene>
    <name evidence="7" type="ORF">JXQ802_LOCUS24801</name>
</gene>
<keyword evidence="4 6" id="KW-1133">Transmembrane helix</keyword>
<keyword evidence="8" id="KW-1185">Reference proteome</keyword>
<evidence type="ECO:0000313" key="8">
    <source>
        <dbReference type="Proteomes" id="UP000663870"/>
    </source>
</evidence>
<evidence type="ECO:0008006" key="9">
    <source>
        <dbReference type="Google" id="ProtNLM"/>
    </source>
</evidence>
<evidence type="ECO:0000256" key="1">
    <source>
        <dbReference type="ARBA" id="ARBA00004141"/>
    </source>
</evidence>
<keyword evidence="3 6" id="KW-0812">Transmembrane</keyword>
<reference evidence="7" key="1">
    <citation type="submission" date="2021-02" db="EMBL/GenBank/DDBJ databases">
        <authorList>
            <person name="Nowell W R."/>
        </authorList>
    </citation>
    <scope>NUCLEOTIDE SEQUENCE</scope>
</reference>
<feature type="transmembrane region" description="Helical" evidence="6">
    <location>
        <begin position="18"/>
        <end position="39"/>
    </location>
</feature>
<organism evidence="7 8">
    <name type="scientific">Rotaria sordida</name>
    <dbReference type="NCBI Taxonomy" id="392033"/>
    <lineage>
        <taxon>Eukaryota</taxon>
        <taxon>Metazoa</taxon>
        <taxon>Spiralia</taxon>
        <taxon>Gnathifera</taxon>
        <taxon>Rotifera</taxon>
        <taxon>Eurotatoria</taxon>
        <taxon>Bdelloidea</taxon>
        <taxon>Philodinida</taxon>
        <taxon>Philodinidae</taxon>
        <taxon>Rotaria</taxon>
    </lineage>
</organism>
<keyword evidence="5 6" id="KW-0472">Membrane</keyword>
<dbReference type="EMBL" id="CAJNOL010000817">
    <property type="protein sequence ID" value="CAF1208351.1"/>
    <property type="molecule type" value="Genomic_DNA"/>
</dbReference>
<comment type="subcellular location">
    <subcellularLocation>
        <location evidence="1">Membrane</location>
        <topology evidence="1">Multi-pass membrane protein</topology>
    </subcellularLocation>
</comment>
<feature type="transmembrane region" description="Helical" evidence="6">
    <location>
        <begin position="51"/>
        <end position="71"/>
    </location>
</feature>
<evidence type="ECO:0000256" key="6">
    <source>
        <dbReference type="SAM" id="Phobius"/>
    </source>
</evidence>
<evidence type="ECO:0000256" key="2">
    <source>
        <dbReference type="ARBA" id="ARBA00007279"/>
    </source>
</evidence>
<evidence type="ECO:0000256" key="4">
    <source>
        <dbReference type="ARBA" id="ARBA00022989"/>
    </source>
</evidence>
<name>A0A814WT98_9BILA</name>
<dbReference type="PANTHER" id="PTHR32001:SF1">
    <property type="entry name" value="KERATINOCYTE-ASSOCIATED PROTEIN 2"/>
    <property type="match status" value="1"/>
</dbReference>
<proteinExistence type="inferred from homology"/>
<comment type="caution">
    <text evidence="7">The sequence shown here is derived from an EMBL/GenBank/DDBJ whole genome shotgun (WGS) entry which is preliminary data.</text>
</comment>
<evidence type="ECO:0000256" key="3">
    <source>
        <dbReference type="ARBA" id="ARBA00022692"/>
    </source>
</evidence>
<feature type="non-terminal residue" evidence="7">
    <location>
        <position position="1"/>
    </location>
</feature>
<protein>
    <recommendedName>
        <fullName evidence="9">Dolichyl-diphosphooligosaccharide--protein glycosyltransferase subunit KCP2</fullName>
    </recommendedName>
</protein>